<organism evidence="3 4">
    <name type="scientific">Stackebrandtia albiflava</name>
    <dbReference type="NCBI Taxonomy" id="406432"/>
    <lineage>
        <taxon>Bacteria</taxon>
        <taxon>Bacillati</taxon>
        <taxon>Actinomycetota</taxon>
        <taxon>Actinomycetes</taxon>
        <taxon>Glycomycetales</taxon>
        <taxon>Glycomycetaceae</taxon>
        <taxon>Stackebrandtia</taxon>
    </lineage>
</organism>
<feature type="domain" description="Activator of Hsp90 ATPase homologue 1/2-like C-terminal" evidence="2">
    <location>
        <begin position="13"/>
        <end position="143"/>
    </location>
</feature>
<evidence type="ECO:0000313" key="3">
    <source>
        <dbReference type="EMBL" id="TWJ16196.1"/>
    </source>
</evidence>
<dbReference type="RefSeq" id="WP_158645541.1">
    <property type="nucleotide sequence ID" value="NZ_BAABIJ010000001.1"/>
</dbReference>
<accession>A0A562VE83</accession>
<dbReference type="Pfam" id="PF08327">
    <property type="entry name" value="AHSA1"/>
    <property type="match status" value="1"/>
</dbReference>
<name>A0A562VE83_9ACTN</name>
<dbReference type="AlphaFoldDB" id="A0A562VE83"/>
<dbReference type="EMBL" id="VLLL01000005">
    <property type="protein sequence ID" value="TWJ16196.1"/>
    <property type="molecule type" value="Genomic_DNA"/>
</dbReference>
<evidence type="ECO:0000256" key="1">
    <source>
        <dbReference type="ARBA" id="ARBA00006817"/>
    </source>
</evidence>
<comment type="caution">
    <text evidence="3">The sequence shown here is derived from an EMBL/GenBank/DDBJ whole genome shotgun (WGS) entry which is preliminary data.</text>
</comment>
<comment type="similarity">
    <text evidence="1">Belongs to the AHA1 family.</text>
</comment>
<dbReference type="InterPro" id="IPR023393">
    <property type="entry name" value="START-like_dom_sf"/>
</dbReference>
<dbReference type="SUPFAM" id="SSF55961">
    <property type="entry name" value="Bet v1-like"/>
    <property type="match status" value="1"/>
</dbReference>
<dbReference type="InterPro" id="IPR013538">
    <property type="entry name" value="ASHA1/2-like_C"/>
</dbReference>
<reference evidence="3 4" key="1">
    <citation type="journal article" date="2013" name="Stand. Genomic Sci.">
        <title>Genomic Encyclopedia of Type Strains, Phase I: The one thousand microbial genomes (KMG-I) project.</title>
        <authorList>
            <person name="Kyrpides N.C."/>
            <person name="Woyke T."/>
            <person name="Eisen J.A."/>
            <person name="Garrity G."/>
            <person name="Lilburn T.G."/>
            <person name="Beck B.J."/>
            <person name="Whitman W.B."/>
            <person name="Hugenholtz P."/>
            <person name="Klenk H.P."/>
        </authorList>
    </citation>
    <scope>NUCLEOTIDE SEQUENCE [LARGE SCALE GENOMIC DNA]</scope>
    <source>
        <strain evidence="3 4">DSM 45044</strain>
    </source>
</reference>
<keyword evidence="4" id="KW-1185">Reference proteome</keyword>
<dbReference type="Proteomes" id="UP000321617">
    <property type="component" value="Unassembled WGS sequence"/>
</dbReference>
<evidence type="ECO:0000259" key="2">
    <source>
        <dbReference type="Pfam" id="PF08327"/>
    </source>
</evidence>
<sequence length="159" mass="17841">MDTDRISHDIVIDAPIARVWEALTRPEELSRWFGSAGEFARGDGQELRLRWEEHGTFIAHIEREEAPHRFAWRWALRPDEQPRRGNSTHVDFVLAETGGLTRVEVTETGFTTLDETPGQRADAVNDNLAGWVGGLMSLKQYLEGYAESALPDRGGATPV</sequence>
<dbReference type="OrthoDB" id="8117292at2"/>
<gene>
    <name evidence="3" type="ORF">LX16_1922</name>
</gene>
<evidence type="ECO:0000313" key="4">
    <source>
        <dbReference type="Proteomes" id="UP000321617"/>
    </source>
</evidence>
<protein>
    <submittedName>
        <fullName evidence="3">Uncharacterized protein YndB with AHSA1/START domain</fullName>
    </submittedName>
</protein>
<dbReference type="Gene3D" id="3.30.530.20">
    <property type="match status" value="1"/>
</dbReference>
<proteinExistence type="inferred from homology"/>